<dbReference type="SUPFAM" id="SSF63520">
    <property type="entry name" value="PTS-regulatory domain, PRD"/>
    <property type="match status" value="2"/>
</dbReference>
<keyword evidence="3" id="KW-0804">Transcription</keyword>
<dbReference type="GO" id="GO:0003723">
    <property type="term" value="F:RNA binding"/>
    <property type="evidence" value="ECO:0007669"/>
    <property type="project" value="InterPro"/>
</dbReference>
<dbReference type="Gene3D" id="1.10.1790.10">
    <property type="entry name" value="PRD domain"/>
    <property type="match status" value="2"/>
</dbReference>
<gene>
    <name evidence="5" type="ORF">AOC36_10455</name>
</gene>
<dbReference type="OrthoDB" id="3175596at2"/>
<evidence type="ECO:0000313" key="6">
    <source>
        <dbReference type="Proteomes" id="UP000063781"/>
    </source>
</evidence>
<evidence type="ECO:0000313" key="5">
    <source>
        <dbReference type="EMBL" id="AMC94377.1"/>
    </source>
</evidence>
<dbReference type="RefSeq" id="WP_067634042.1">
    <property type="nucleotide sequence ID" value="NZ_CP013213.1"/>
</dbReference>
<dbReference type="InterPro" id="IPR036650">
    <property type="entry name" value="CAT_RNA-bd_dom_sf"/>
</dbReference>
<dbReference type="InterPro" id="IPR004341">
    <property type="entry name" value="CAT_RNA-bd_dom"/>
</dbReference>
<dbReference type="SUPFAM" id="SSF50151">
    <property type="entry name" value="SacY-like RNA-binding domain"/>
    <property type="match status" value="1"/>
</dbReference>
<dbReference type="EMBL" id="CP013213">
    <property type="protein sequence ID" value="AMC94377.1"/>
    <property type="molecule type" value="Genomic_DNA"/>
</dbReference>
<dbReference type="InterPro" id="IPR011608">
    <property type="entry name" value="PRD"/>
</dbReference>
<name>A0A0X8H1H6_9FIRM</name>
<organism evidence="5 6">
    <name type="scientific">Erysipelothrix larvae</name>
    <dbReference type="NCBI Taxonomy" id="1514105"/>
    <lineage>
        <taxon>Bacteria</taxon>
        <taxon>Bacillati</taxon>
        <taxon>Bacillota</taxon>
        <taxon>Erysipelotrichia</taxon>
        <taxon>Erysipelotrichales</taxon>
        <taxon>Erysipelotrichaceae</taxon>
        <taxon>Erysipelothrix</taxon>
    </lineage>
</organism>
<dbReference type="PANTHER" id="PTHR30185:SF18">
    <property type="entry name" value="TRANSCRIPTIONAL REGULATOR MTLR"/>
    <property type="match status" value="1"/>
</dbReference>
<reference evidence="5 6" key="1">
    <citation type="submission" date="2015-10" db="EMBL/GenBank/DDBJ databases">
        <title>Erysipelothrix larvae sp. LV19 isolated from the larval gut of the rhinoceros beetle, Trypoxylus dichotomus.</title>
        <authorList>
            <person name="Lim S."/>
            <person name="Kim B.-C."/>
        </authorList>
    </citation>
    <scope>NUCLEOTIDE SEQUENCE [LARGE SCALE GENOMIC DNA]</scope>
    <source>
        <strain evidence="5 6">LV19</strain>
    </source>
</reference>
<proteinExistence type="predicted"/>
<evidence type="ECO:0000256" key="3">
    <source>
        <dbReference type="ARBA" id="ARBA00023163"/>
    </source>
</evidence>
<feature type="domain" description="PRD" evidence="4">
    <location>
        <begin position="68"/>
        <end position="173"/>
    </location>
</feature>
<dbReference type="Pfam" id="PF03123">
    <property type="entry name" value="CAT_RBD"/>
    <property type="match status" value="1"/>
</dbReference>
<dbReference type="InterPro" id="IPR050661">
    <property type="entry name" value="BglG_antiterminators"/>
</dbReference>
<accession>A0A0X8H1H6</accession>
<keyword evidence="1" id="KW-0677">Repeat</keyword>
<dbReference type="PROSITE" id="PS51372">
    <property type="entry name" value="PRD_2"/>
    <property type="match status" value="2"/>
</dbReference>
<keyword evidence="6" id="KW-1185">Reference proteome</keyword>
<dbReference type="PANTHER" id="PTHR30185">
    <property type="entry name" value="CRYPTIC BETA-GLUCOSIDE BGL OPERON ANTITERMINATOR"/>
    <property type="match status" value="1"/>
</dbReference>
<dbReference type="InterPro" id="IPR036634">
    <property type="entry name" value="PRD_sf"/>
</dbReference>
<dbReference type="STRING" id="1514105.AOC36_10455"/>
<keyword evidence="2" id="KW-0805">Transcription regulation</keyword>
<evidence type="ECO:0000256" key="2">
    <source>
        <dbReference type="ARBA" id="ARBA00023015"/>
    </source>
</evidence>
<evidence type="ECO:0000256" key="1">
    <source>
        <dbReference type="ARBA" id="ARBA00022737"/>
    </source>
</evidence>
<sequence>MSQIIYRVKKVLNNNVVLATHGFNEVIVVGLGIGFDARPMKAVPHHKIEKVFELQREDLVKTTQLAMEIPEADFLNLYRLISATVEETGLALDPHAYITIVDHIYFALQRIKSGQDIRNMMLFDLKILYDDAYQFSANLLRRINETFHVTLPEDEIGFLTMHVVNGSNSDINNQTSRMTDAIFDCLNVVRDYYLIPLKLDQLQTQRIMIHIKMLLIRVLGSNQVDDSEKVLYNVFDEFESAYTCAKQIQKLVEHRFDVKINTQELVYLTIHLNRLEHSR</sequence>
<evidence type="ECO:0000259" key="4">
    <source>
        <dbReference type="PROSITE" id="PS51372"/>
    </source>
</evidence>
<dbReference type="Gene3D" id="2.30.24.10">
    <property type="entry name" value="CAT RNA-binding domain"/>
    <property type="match status" value="1"/>
</dbReference>
<dbReference type="Pfam" id="PF00874">
    <property type="entry name" value="PRD"/>
    <property type="match status" value="2"/>
</dbReference>
<feature type="domain" description="PRD" evidence="4">
    <location>
        <begin position="174"/>
        <end position="279"/>
    </location>
</feature>
<dbReference type="KEGG" id="erl:AOC36_10455"/>
<protein>
    <recommendedName>
        <fullName evidence="4">PRD domain-containing protein</fullName>
    </recommendedName>
</protein>
<dbReference type="Proteomes" id="UP000063781">
    <property type="component" value="Chromosome"/>
</dbReference>
<dbReference type="GO" id="GO:0006355">
    <property type="term" value="P:regulation of DNA-templated transcription"/>
    <property type="evidence" value="ECO:0007669"/>
    <property type="project" value="InterPro"/>
</dbReference>
<dbReference type="AlphaFoldDB" id="A0A0X8H1H6"/>
<dbReference type="SMART" id="SM01061">
    <property type="entry name" value="CAT_RBD"/>
    <property type="match status" value="1"/>
</dbReference>